<evidence type="ECO:0000313" key="2">
    <source>
        <dbReference type="Proteomes" id="UP000031982"/>
    </source>
</evidence>
<sequence>MNYMQVDSEDIKRLGDYELTKLLSLLLYNEANKFNLVKNSISVALNITVPDGGEDGHIRWREGIEKTDWIPSRYTLFQVKATDMPPSTCKQEVLGSNGLVKPRVEDVVNAQGTYILFHNRELNQQQIQQRIDAFNDSITSVITDATPSIEIYDASKIAQWCNQYISAIYAVWEWNGKHFLTGSKTWETWSGHKEFQSGFISTYETEQIIDDLRDYFKDEKKTARIIGLPGKGKTRLALEVFRSDTSIELKALNKSVIYIDASYSKESIVSSINSWRNLGISGIIVVDNCDYELHKLLKSEIEHIESKFSLLTLDYNLHTSISSDPLINLEDVPKEIIEGIIKSSYPEMDEHDLERIVVFADGFPSIATLLAEARINDFETIGSIQDMTLVNKLLWGRDPVDERALKVIEACAVFEHIGFEDEKELEMNYVAENICGITLDEFYEKCSYFIKKKIIVQHGRYIKLVPKTLAITLAAQWWEKCRPQKAQEILSDANLPSSMVEQLCNQISKLHFLEKAKELTSKLCGVQAPFGRAEILSSKIGSRIFCSFVEIDPLITVDTLEREFGIMSIDNLKRVKAGRRDLVRALEKLCFWEETCESAAKILARFAAAENESWANNATGQFNQLFHYTLSGTQANLESRVSIINWTLSSREKEIKKIGIGAVGHALKTQGFSRMIGVENQGSRPAMQEWKPRNWGEIFDYWNKVLSLLVELIIKEDDCSNIIFDVIVDNVFGLIRSGYAENMEQLLKVVFEKRNNYWPEFLEKINLILKFDEAKMPKKIVDLIKSWEKQLQPQDTITKIKLLVCNANNDYVENKDNSSGGSKYKDAALDRINELLEDIYPEKMDELKSNLSNLLIGEQKQAFYFGNQLANIMTDEERDIFLDLVYREIQKLLDSPEDQIVNLNFFGGVLSSIQLNNPNLLKSFLIKLDTTPYAHILGEIIRYIEVDEDILNFLLKYVRGSIINLDSLLSLAYGPALNGINEDKLIAFLEALYALDEGFNQVLVWKIYYRYYLNNNEITPQISRCLVRFLENSLAILSEQSIFYEVREILAQLYKLEFVEKEKLSRNLVINLLDMLSRKDNYSAKKVINEYIEMLIQYDPITSWEIISDKLLEAEGVFKYRLIEAMGHGFFKEDAAPVQNVPVEVLKEWAESDEKAAQILADIYPINTKEDADEDLIYFLIENYGGDETVLRNINRQLRTFSWSGSLIPYYEGLITFYKKYTNSQSHIRKWAVENIHYLEEDIRREKVREEEDKLRF</sequence>
<evidence type="ECO:0008006" key="3">
    <source>
        <dbReference type="Google" id="ProtNLM"/>
    </source>
</evidence>
<comment type="caution">
    <text evidence="1">The sequence shown here is derived from an EMBL/GenBank/DDBJ whole genome shotgun (WGS) entry which is preliminary data.</text>
</comment>
<proteinExistence type="predicted"/>
<evidence type="ECO:0000313" key="1">
    <source>
        <dbReference type="EMBL" id="KIL74127.1"/>
    </source>
</evidence>
<dbReference type="EMBL" id="JXLP01000027">
    <property type="protein sequence ID" value="KIL74127.1"/>
    <property type="molecule type" value="Genomic_DNA"/>
</dbReference>
<accession>A0ABR5AP67</accession>
<keyword evidence="2" id="KW-1185">Reference proteome</keyword>
<gene>
    <name evidence="1" type="ORF">SD77_2983</name>
</gene>
<protein>
    <recommendedName>
        <fullName evidence="3">ATP-binding protein</fullName>
    </recommendedName>
</protein>
<dbReference type="Proteomes" id="UP000031982">
    <property type="component" value="Unassembled WGS sequence"/>
</dbReference>
<reference evidence="1 2" key="1">
    <citation type="submission" date="2015-01" db="EMBL/GenBank/DDBJ databases">
        <title>Genome Assembly of Bacillus badius MTCC 1458.</title>
        <authorList>
            <person name="Verma A."/>
            <person name="Khatri I."/>
            <person name="Mual P."/>
            <person name="Subramanian S."/>
            <person name="Krishnamurthi S."/>
        </authorList>
    </citation>
    <scope>NUCLEOTIDE SEQUENCE [LARGE SCALE GENOMIC DNA]</scope>
    <source>
        <strain evidence="1 2">MTCC 1458</strain>
    </source>
</reference>
<name>A0ABR5AP67_BACBA</name>
<organism evidence="1 2">
    <name type="scientific">Bacillus badius</name>
    <dbReference type="NCBI Taxonomy" id="1455"/>
    <lineage>
        <taxon>Bacteria</taxon>
        <taxon>Bacillati</taxon>
        <taxon>Bacillota</taxon>
        <taxon>Bacilli</taxon>
        <taxon>Bacillales</taxon>
        <taxon>Bacillaceae</taxon>
        <taxon>Pseudobacillus</taxon>
    </lineage>
</organism>
<dbReference type="SUPFAM" id="SSF52540">
    <property type="entry name" value="P-loop containing nucleoside triphosphate hydrolases"/>
    <property type="match status" value="1"/>
</dbReference>
<dbReference type="RefSeq" id="WP_041114553.1">
    <property type="nucleotide sequence ID" value="NZ_JARTHD010000029.1"/>
</dbReference>
<dbReference type="InterPro" id="IPR027417">
    <property type="entry name" value="P-loop_NTPase"/>
</dbReference>